<organism evidence="3 4">
    <name type="scientific">Rhizobium rhizophilum</name>
    <dbReference type="NCBI Taxonomy" id="1850373"/>
    <lineage>
        <taxon>Bacteria</taxon>
        <taxon>Pseudomonadati</taxon>
        <taxon>Pseudomonadota</taxon>
        <taxon>Alphaproteobacteria</taxon>
        <taxon>Hyphomicrobiales</taxon>
        <taxon>Rhizobiaceae</taxon>
        <taxon>Rhizobium/Agrobacterium group</taxon>
        <taxon>Rhizobium</taxon>
    </lineage>
</organism>
<dbReference type="Pfam" id="PF11575">
    <property type="entry name" value="FhuF_C"/>
    <property type="match status" value="1"/>
</dbReference>
<name>A0ABY2QZ97_9HYPH</name>
<evidence type="ECO:0000259" key="2">
    <source>
        <dbReference type="Pfam" id="PF11575"/>
    </source>
</evidence>
<evidence type="ECO:0000313" key="3">
    <source>
        <dbReference type="EMBL" id="THV16859.1"/>
    </source>
</evidence>
<dbReference type="InterPro" id="IPR008090">
    <property type="entry name" value="Fe_iron_reduct"/>
</dbReference>
<dbReference type="InterPro" id="IPR024726">
    <property type="entry name" value="FhuF_C"/>
</dbReference>
<reference evidence="3 4" key="1">
    <citation type="submission" date="2019-04" db="EMBL/GenBank/DDBJ databases">
        <title>Genome sequence of strain 7209-2.</title>
        <authorList>
            <person name="Gao J."/>
            <person name="Sun J."/>
        </authorList>
    </citation>
    <scope>NUCLEOTIDE SEQUENCE [LARGE SCALE GENOMIC DNA]</scope>
    <source>
        <strain evidence="3 4">7209-2</strain>
    </source>
</reference>
<comment type="caution">
    <text evidence="3">The sequence shown here is derived from an EMBL/GenBank/DDBJ whole genome shotgun (WGS) entry which is preliminary data.</text>
</comment>
<dbReference type="Proteomes" id="UP000309667">
    <property type="component" value="Unassembled WGS sequence"/>
</dbReference>
<dbReference type="RefSeq" id="WP_136556483.1">
    <property type="nucleotide sequence ID" value="NZ_STGT01000001.1"/>
</dbReference>
<dbReference type="EMBL" id="STGT01000001">
    <property type="protein sequence ID" value="THV16859.1"/>
    <property type="molecule type" value="Genomic_DNA"/>
</dbReference>
<evidence type="ECO:0000313" key="4">
    <source>
        <dbReference type="Proteomes" id="UP000309667"/>
    </source>
</evidence>
<feature type="domain" description="Ferric siderophore reductase C-terminal" evidence="2">
    <location>
        <begin position="198"/>
        <end position="218"/>
    </location>
</feature>
<evidence type="ECO:0000259" key="1">
    <source>
        <dbReference type="Pfam" id="PF06276"/>
    </source>
</evidence>
<dbReference type="InterPro" id="IPR022770">
    <property type="entry name" value="IucA/IucC-like_C"/>
</dbReference>
<protein>
    <submittedName>
        <fullName evidence="3">Siderophore-iron reductase FhuF</fullName>
    </submittedName>
</protein>
<gene>
    <name evidence="3" type="primary">fhuF</name>
    <name evidence="3" type="ORF">E9677_02345</name>
</gene>
<feature type="domain" description="Aerobactin siderophore biosynthesis IucA/IucC-like C-terminal" evidence="1">
    <location>
        <begin position="67"/>
        <end position="174"/>
    </location>
</feature>
<sequence length="226" mass="24900">MREARVPQDLLSGLNGPLAPIRARLSFGTERRLVVPSTQLLRGDALSPLLQRYARRFEVEPDRYLVSMWSQKYLATVIIPIMALAMLGGRALDAAIESTAVVLDDGGEPVALRVPCSFASDGKDTAASLLVSTHLAPCVAILSDWSGLSRKVLWGNAAHYLEWIIRQFPGGETPIALPAPMTDSIRYVEEDGIRTRRRKVCCLRDRVPGVEDCGSLCPERKMRTKS</sequence>
<keyword evidence="4" id="KW-1185">Reference proteome</keyword>
<proteinExistence type="predicted"/>
<dbReference type="NCBIfam" id="TIGR03951">
    <property type="entry name" value="Fe_III_red_FhuF"/>
    <property type="match status" value="1"/>
</dbReference>
<accession>A0ABY2QZ97</accession>
<dbReference type="Pfam" id="PF06276">
    <property type="entry name" value="FhuF"/>
    <property type="match status" value="1"/>
</dbReference>